<evidence type="ECO:0000256" key="8">
    <source>
        <dbReference type="ARBA" id="ARBA00022833"/>
    </source>
</evidence>
<evidence type="ECO:0000256" key="11">
    <source>
        <dbReference type="ARBA" id="ARBA00030762"/>
    </source>
</evidence>
<dbReference type="CDD" id="cd07011">
    <property type="entry name" value="cupin_PMI_type_I_N"/>
    <property type="match status" value="1"/>
</dbReference>
<feature type="binding site" evidence="12">
    <location>
        <position position="262"/>
    </location>
    <ligand>
        <name>Zn(2+)</name>
        <dbReference type="ChEBI" id="CHEBI:29105"/>
    </ligand>
</feature>
<dbReference type="PRINTS" id="PR00714">
    <property type="entry name" value="MAN6PISMRASE"/>
</dbReference>
<dbReference type="Gene3D" id="2.60.120.10">
    <property type="entry name" value="Jelly Rolls"/>
    <property type="match status" value="2"/>
</dbReference>
<organism evidence="16 17">
    <name type="scientific">Neocucurbitaria cava</name>
    <dbReference type="NCBI Taxonomy" id="798079"/>
    <lineage>
        <taxon>Eukaryota</taxon>
        <taxon>Fungi</taxon>
        <taxon>Dikarya</taxon>
        <taxon>Ascomycota</taxon>
        <taxon>Pezizomycotina</taxon>
        <taxon>Dothideomycetes</taxon>
        <taxon>Pleosporomycetidae</taxon>
        <taxon>Pleosporales</taxon>
        <taxon>Pleosporineae</taxon>
        <taxon>Cucurbitariaceae</taxon>
        <taxon>Neocucurbitaria</taxon>
    </lineage>
</organism>
<dbReference type="AlphaFoldDB" id="A0A9W9CLN9"/>
<dbReference type="OrthoDB" id="6605218at2759"/>
<comment type="catalytic activity">
    <reaction evidence="1">
        <text>D-mannose 6-phosphate = D-fructose 6-phosphate</text>
        <dbReference type="Rhea" id="RHEA:12356"/>
        <dbReference type="ChEBI" id="CHEBI:58735"/>
        <dbReference type="ChEBI" id="CHEBI:61527"/>
        <dbReference type="EC" id="5.3.1.8"/>
    </reaction>
</comment>
<dbReference type="InterPro" id="IPR001250">
    <property type="entry name" value="Man6P_Isoase-1"/>
</dbReference>
<dbReference type="SUPFAM" id="SSF51182">
    <property type="entry name" value="RmlC-like cupins"/>
    <property type="match status" value="1"/>
</dbReference>
<feature type="domain" description="Phosphomannose isomerase type I catalytic" evidence="15">
    <location>
        <begin position="6"/>
        <end position="153"/>
    </location>
</feature>
<dbReference type="Pfam" id="PF01238">
    <property type="entry name" value="PMI_typeI_C"/>
    <property type="match status" value="1"/>
</dbReference>
<dbReference type="PANTHER" id="PTHR10309:SF4">
    <property type="entry name" value="MANNOSE-6-PHOSPHATE ISOMERASE"/>
    <property type="match status" value="1"/>
</dbReference>
<name>A0A9W9CLN9_9PLEO</name>
<accession>A0A9W9CLN9</accession>
<dbReference type="InterPro" id="IPR014710">
    <property type="entry name" value="RmlC-like_jellyroll"/>
</dbReference>
<evidence type="ECO:0000256" key="12">
    <source>
        <dbReference type="PIRSR" id="PIRSR001480-2"/>
    </source>
</evidence>
<evidence type="ECO:0000313" key="17">
    <source>
        <dbReference type="Proteomes" id="UP001140560"/>
    </source>
</evidence>
<evidence type="ECO:0000256" key="6">
    <source>
        <dbReference type="ARBA" id="ARBA00018236"/>
    </source>
</evidence>
<comment type="pathway">
    <text evidence="3">Nucleotide-sugar biosynthesis; GDP-alpha-D-mannose biosynthesis; alpha-D-mannose 1-phosphate from D-fructose 6-phosphate: step 1/2.</text>
</comment>
<keyword evidence="7 12" id="KW-0479">Metal-binding</keyword>
<protein>
    <recommendedName>
        <fullName evidence="6">Mannose-6-phosphate isomerase</fullName>
        <ecNumber evidence="5">5.3.1.8</ecNumber>
    </recommendedName>
    <alternativeName>
        <fullName evidence="10">Phosphohexomutase</fullName>
    </alternativeName>
    <alternativeName>
        <fullName evidence="11">Phosphomannose isomerase</fullName>
    </alternativeName>
</protein>
<dbReference type="EMBL" id="JAPEUY010000010">
    <property type="protein sequence ID" value="KAJ4368777.1"/>
    <property type="molecule type" value="Genomic_DNA"/>
</dbReference>
<feature type="binding site" evidence="12">
    <location>
        <position position="111"/>
    </location>
    <ligand>
        <name>Zn(2+)</name>
        <dbReference type="ChEBI" id="CHEBI:29105"/>
    </ligand>
</feature>
<proteinExistence type="inferred from homology"/>
<dbReference type="GO" id="GO:0005975">
    <property type="term" value="P:carbohydrate metabolic process"/>
    <property type="evidence" value="ECO:0007669"/>
    <property type="project" value="InterPro"/>
</dbReference>
<evidence type="ECO:0000256" key="1">
    <source>
        <dbReference type="ARBA" id="ARBA00000757"/>
    </source>
</evidence>
<sequence length="407" mass="45233">MVEKVLQLKCNCNEYPWGKQGRKSLAATLCEKTPGTDFKLDENTTYAEMWMGTYPDLPSYILATGEDLQDVLDKHPDELLGKRIADKFNHTKLPYLPKVLSIAKALPLQLHPNKDLASKLHAKNPDQFTDPNHKPEIALALGDFEAFCGFKPLKDIERLLQLEPLKHFLPQVKKPAFDDQTLKHVVCAMLKASAENVRKTNDVLTKLPKDAFGKDTYIPDMIPRLSEQYDEADNGTLVALITMNYLQLKEGDSIYIPADGIHAYLSGDIIECMARSNNVLNTGFCPRADRDSVDTFCSVLTFTPHDAKEAILSSQKFDRSKNGKTKLYAPPLSEFSMLATTIGDGESETIGKLGGPTIMIVTEGEGTLKADGKEYKLSAGYIFFVAPSVELDFKATKQIKAFTAFVE</sequence>
<evidence type="ECO:0000256" key="2">
    <source>
        <dbReference type="ARBA" id="ARBA00002564"/>
    </source>
</evidence>
<evidence type="ECO:0000256" key="7">
    <source>
        <dbReference type="ARBA" id="ARBA00022723"/>
    </source>
</evidence>
<keyword evidence="8 12" id="KW-0862">Zinc</keyword>
<evidence type="ECO:0000313" key="16">
    <source>
        <dbReference type="EMBL" id="KAJ4368777.1"/>
    </source>
</evidence>
<feature type="domain" description="Phosphomannose isomerase type I C-terminal" evidence="14">
    <location>
        <begin position="327"/>
        <end position="372"/>
    </location>
</feature>
<feature type="binding site" evidence="12">
    <location>
        <position position="136"/>
    </location>
    <ligand>
        <name>Zn(2+)</name>
        <dbReference type="ChEBI" id="CHEBI:29105"/>
    </ligand>
</feature>
<evidence type="ECO:0000256" key="10">
    <source>
        <dbReference type="ARBA" id="ARBA00029741"/>
    </source>
</evidence>
<dbReference type="InterPro" id="IPR046457">
    <property type="entry name" value="PMI_typeI_cat"/>
</dbReference>
<dbReference type="InterPro" id="IPR011051">
    <property type="entry name" value="RmlC_Cupin_sf"/>
</dbReference>
<dbReference type="PIRSF" id="PIRSF001480">
    <property type="entry name" value="Mannose-6-phosphate_isomerase"/>
    <property type="match status" value="1"/>
</dbReference>
<evidence type="ECO:0000256" key="3">
    <source>
        <dbReference type="ARBA" id="ARBA00004666"/>
    </source>
</evidence>
<evidence type="ECO:0000256" key="5">
    <source>
        <dbReference type="ARBA" id="ARBA00011956"/>
    </source>
</evidence>
<dbReference type="InterPro" id="IPR016305">
    <property type="entry name" value="Mannose-6-P_Isomerase"/>
</dbReference>
<keyword evidence="9" id="KW-0413">Isomerase</keyword>
<comment type="cofactor">
    <cofactor evidence="12">
        <name>Zn(2+)</name>
        <dbReference type="ChEBI" id="CHEBI:29105"/>
    </cofactor>
    <text evidence="12">Binds 1 zinc ion per subunit.</text>
</comment>
<dbReference type="EC" id="5.3.1.8" evidence="5"/>
<evidence type="ECO:0000259" key="15">
    <source>
        <dbReference type="Pfam" id="PF20511"/>
    </source>
</evidence>
<evidence type="ECO:0000256" key="13">
    <source>
        <dbReference type="RuleBase" id="RU004189"/>
    </source>
</evidence>
<evidence type="ECO:0000259" key="14">
    <source>
        <dbReference type="Pfam" id="PF01238"/>
    </source>
</evidence>
<keyword evidence="17" id="KW-1185">Reference proteome</keyword>
<dbReference type="InterPro" id="IPR046456">
    <property type="entry name" value="PMI_typeI_C"/>
</dbReference>
<dbReference type="Pfam" id="PF20511">
    <property type="entry name" value="PMI_typeI_cat"/>
    <property type="match status" value="1"/>
</dbReference>
<reference evidence="16" key="1">
    <citation type="submission" date="2022-10" db="EMBL/GenBank/DDBJ databases">
        <title>Tapping the CABI collections for fungal endophytes: first genome assemblies for Collariella, Neodidymelliopsis, Ascochyta clinopodiicola, Didymella pomorum, Didymosphaeria variabile, Neocosmospora piperis and Neocucurbitaria cava.</title>
        <authorList>
            <person name="Hill R."/>
        </authorList>
    </citation>
    <scope>NUCLEOTIDE SEQUENCE</scope>
    <source>
        <strain evidence="16">IMI 356814</strain>
    </source>
</reference>
<dbReference type="PANTHER" id="PTHR10309">
    <property type="entry name" value="MANNOSE-6-PHOSPHATE ISOMERASE"/>
    <property type="match status" value="1"/>
</dbReference>
<dbReference type="GO" id="GO:0009298">
    <property type="term" value="P:GDP-mannose biosynthetic process"/>
    <property type="evidence" value="ECO:0007669"/>
    <property type="project" value="InterPro"/>
</dbReference>
<evidence type="ECO:0000256" key="9">
    <source>
        <dbReference type="ARBA" id="ARBA00023235"/>
    </source>
</evidence>
<dbReference type="GO" id="GO:0005829">
    <property type="term" value="C:cytosol"/>
    <property type="evidence" value="ECO:0007669"/>
    <property type="project" value="TreeGrafter"/>
</dbReference>
<gene>
    <name evidence="16" type="ORF">N0V83_005859</name>
</gene>
<comment type="function">
    <text evidence="2">Involved in the synthesis of the GDP-mannose and dolichol-phosphate-mannose required for a number of critical mannosyl transfer reactions.</text>
</comment>
<evidence type="ECO:0000256" key="4">
    <source>
        <dbReference type="ARBA" id="ARBA00010772"/>
    </source>
</evidence>
<feature type="binding site" evidence="12">
    <location>
        <position position="109"/>
    </location>
    <ligand>
        <name>Zn(2+)</name>
        <dbReference type="ChEBI" id="CHEBI:29105"/>
    </ligand>
</feature>
<dbReference type="Proteomes" id="UP001140560">
    <property type="component" value="Unassembled WGS sequence"/>
</dbReference>
<dbReference type="GO" id="GO:0008270">
    <property type="term" value="F:zinc ion binding"/>
    <property type="evidence" value="ECO:0007669"/>
    <property type="project" value="InterPro"/>
</dbReference>
<dbReference type="NCBIfam" id="TIGR00218">
    <property type="entry name" value="manA"/>
    <property type="match status" value="1"/>
</dbReference>
<comment type="similarity">
    <text evidence="4 13">Belongs to the mannose-6-phosphate isomerase type 1 family.</text>
</comment>
<dbReference type="GO" id="GO:0004476">
    <property type="term" value="F:mannose-6-phosphate isomerase activity"/>
    <property type="evidence" value="ECO:0007669"/>
    <property type="project" value="UniProtKB-EC"/>
</dbReference>
<dbReference type="Gene3D" id="1.10.441.10">
    <property type="entry name" value="Phosphomannose Isomerase, domain 2"/>
    <property type="match status" value="1"/>
</dbReference>
<comment type="caution">
    <text evidence="16">The sequence shown here is derived from an EMBL/GenBank/DDBJ whole genome shotgun (WGS) entry which is preliminary data.</text>
</comment>